<evidence type="ECO:0000313" key="3">
    <source>
        <dbReference type="EMBL" id="TDE40292.1"/>
    </source>
</evidence>
<feature type="transmembrane region" description="Helical" evidence="1">
    <location>
        <begin position="135"/>
        <end position="157"/>
    </location>
</feature>
<name>A0A4R5EZ95_9RHOB</name>
<sequence length="171" mass="17757">MSSDTAGPVGHETLQGRSFMNRNLLELLAAIFVTAFFVYLFGEARGYAGQSKVMPVAVTGLAVALSLAWGAQCSVALVKGGGAAGTGPAPFDLRRLAIVAVAVVVYALGIGTLGYFTSTIIMLPALSISLGYRNWLVAILVTLGFAAVLYAVFRLLLSVPLPAETLFGMVG</sequence>
<feature type="domain" description="DUF1468" evidence="2">
    <location>
        <begin position="29"/>
        <end position="162"/>
    </location>
</feature>
<feature type="transmembrane region" description="Helical" evidence="1">
    <location>
        <begin position="53"/>
        <end position="77"/>
    </location>
</feature>
<keyword evidence="1" id="KW-0472">Membrane</keyword>
<dbReference type="EMBL" id="SMFP01000002">
    <property type="protein sequence ID" value="TDE40292.1"/>
    <property type="molecule type" value="Genomic_DNA"/>
</dbReference>
<dbReference type="Pfam" id="PF07331">
    <property type="entry name" value="TctB"/>
    <property type="match status" value="1"/>
</dbReference>
<keyword evidence="4" id="KW-1185">Reference proteome</keyword>
<organism evidence="3 4">
    <name type="scientific">Antarcticimicrobium sediminis</name>
    <dbReference type="NCBI Taxonomy" id="2546227"/>
    <lineage>
        <taxon>Bacteria</taxon>
        <taxon>Pseudomonadati</taxon>
        <taxon>Pseudomonadota</taxon>
        <taxon>Alphaproteobacteria</taxon>
        <taxon>Rhodobacterales</taxon>
        <taxon>Paracoccaceae</taxon>
        <taxon>Antarcticimicrobium</taxon>
    </lineage>
</organism>
<comment type="caution">
    <text evidence="3">The sequence shown here is derived from an EMBL/GenBank/DDBJ whole genome shotgun (WGS) entry which is preliminary data.</text>
</comment>
<feature type="transmembrane region" description="Helical" evidence="1">
    <location>
        <begin position="97"/>
        <end position="123"/>
    </location>
</feature>
<protein>
    <submittedName>
        <fullName evidence="3">Tripartite tricarboxylate transporter TctB family protein</fullName>
    </submittedName>
</protein>
<accession>A0A4R5EZ95</accession>
<evidence type="ECO:0000256" key="1">
    <source>
        <dbReference type="SAM" id="Phobius"/>
    </source>
</evidence>
<keyword evidence="1" id="KW-1133">Transmembrane helix</keyword>
<reference evidence="3 4" key="1">
    <citation type="submission" date="2019-03" db="EMBL/GenBank/DDBJ databases">
        <authorList>
            <person name="Zhang S."/>
        </authorList>
    </citation>
    <scope>NUCLEOTIDE SEQUENCE [LARGE SCALE GENOMIC DNA]</scope>
    <source>
        <strain evidence="3 4">S4J41</strain>
    </source>
</reference>
<dbReference type="InterPro" id="IPR009936">
    <property type="entry name" value="DUF1468"/>
</dbReference>
<evidence type="ECO:0000313" key="4">
    <source>
        <dbReference type="Proteomes" id="UP000294662"/>
    </source>
</evidence>
<gene>
    <name evidence="3" type="ORF">E1B25_04895</name>
</gene>
<dbReference type="OrthoDB" id="7889150at2"/>
<feature type="transmembrane region" description="Helical" evidence="1">
    <location>
        <begin position="24"/>
        <end position="41"/>
    </location>
</feature>
<proteinExistence type="predicted"/>
<dbReference type="AlphaFoldDB" id="A0A4R5EZ95"/>
<evidence type="ECO:0000259" key="2">
    <source>
        <dbReference type="Pfam" id="PF07331"/>
    </source>
</evidence>
<keyword evidence="1" id="KW-0812">Transmembrane</keyword>
<dbReference type="Proteomes" id="UP000294662">
    <property type="component" value="Unassembled WGS sequence"/>
</dbReference>